<dbReference type="InterPro" id="IPR002495">
    <property type="entry name" value="Glyco_trans_8"/>
</dbReference>
<keyword evidence="3 4" id="KW-0328">Glycosyltransferase</keyword>
<dbReference type="Gene3D" id="3.90.550.10">
    <property type="entry name" value="Spore Coat Polysaccharide Biosynthesis Protein SpsA, Chain A"/>
    <property type="match status" value="1"/>
</dbReference>
<proteinExistence type="inferred from homology"/>
<dbReference type="Pfam" id="PF01501">
    <property type="entry name" value="Glyco_transf_8"/>
    <property type="match status" value="1"/>
</dbReference>
<dbReference type="InterPro" id="IPR029044">
    <property type="entry name" value="Nucleotide-diphossugar_trans"/>
</dbReference>
<feature type="transmembrane region" description="Helical" evidence="4">
    <location>
        <begin position="20"/>
        <end position="37"/>
    </location>
</feature>
<dbReference type="GO" id="GO:0000139">
    <property type="term" value="C:Golgi membrane"/>
    <property type="evidence" value="ECO:0007669"/>
    <property type="project" value="UniProtKB-SubCell"/>
</dbReference>
<evidence type="ECO:0000313" key="6">
    <source>
        <dbReference type="Proteomes" id="UP001055439"/>
    </source>
</evidence>
<dbReference type="OrthoDB" id="411524at2759"/>
<comment type="similarity">
    <text evidence="2 4">Belongs to the glycosyltransferase 8 family.</text>
</comment>
<keyword evidence="3 4" id="KW-0808">Transferase</keyword>
<keyword evidence="6" id="KW-1185">Reference proteome</keyword>
<keyword evidence="4" id="KW-0333">Golgi apparatus</keyword>
<dbReference type="SUPFAM" id="SSF53448">
    <property type="entry name" value="Nucleotide-diphospho-sugar transferases"/>
    <property type="match status" value="1"/>
</dbReference>
<evidence type="ECO:0000256" key="4">
    <source>
        <dbReference type="RuleBase" id="RU362027"/>
    </source>
</evidence>
<dbReference type="Proteomes" id="UP001055439">
    <property type="component" value="Chromosome 10"/>
</dbReference>
<evidence type="ECO:0000256" key="2">
    <source>
        <dbReference type="ARBA" id="ARBA00006351"/>
    </source>
</evidence>
<dbReference type="PANTHER" id="PTHR32116:SF4">
    <property type="entry name" value="POLYGALACTURONATE 4-ALPHA-GALACTURONOSYLTRANSFERASE"/>
    <property type="match status" value="1"/>
</dbReference>
<evidence type="ECO:0000256" key="3">
    <source>
        <dbReference type="ARBA" id="ARBA00022676"/>
    </source>
</evidence>
<sequence>MPQSDRLLAAGGDGRFRPPVLLLLFPFVLAPSLFFAARGSIGAAPISPDDTSSPNFSSHRDYLHFINLHTLDKSWHVLGLGYNPSIDHSEIQNAAVVHYNGNMKLWLELAVTNYRPYWTKYIKYDHPYVRECKLSE</sequence>
<organism evidence="5 6">
    <name type="scientific">Musa troglodytarum</name>
    <name type="common">fe'i banana</name>
    <dbReference type="NCBI Taxonomy" id="320322"/>
    <lineage>
        <taxon>Eukaryota</taxon>
        <taxon>Viridiplantae</taxon>
        <taxon>Streptophyta</taxon>
        <taxon>Embryophyta</taxon>
        <taxon>Tracheophyta</taxon>
        <taxon>Spermatophyta</taxon>
        <taxon>Magnoliopsida</taxon>
        <taxon>Liliopsida</taxon>
        <taxon>Zingiberales</taxon>
        <taxon>Musaceae</taxon>
        <taxon>Musa</taxon>
    </lineage>
</organism>
<name>A0A9E7EI15_9LILI</name>
<comment type="subcellular location">
    <subcellularLocation>
        <location evidence="4">Golgi apparatus membrane</location>
        <topology evidence="4">Single-pass type II membrane protein</topology>
    </subcellularLocation>
</comment>
<dbReference type="GO" id="GO:0071555">
    <property type="term" value="P:cell wall organization"/>
    <property type="evidence" value="ECO:0007669"/>
    <property type="project" value="UniProtKB-KW"/>
</dbReference>
<accession>A0A9E7EI15</accession>
<dbReference type="AlphaFoldDB" id="A0A9E7EI15"/>
<dbReference type="EMBL" id="CP097503">
    <property type="protein sequence ID" value="URD77378.1"/>
    <property type="molecule type" value="Genomic_DNA"/>
</dbReference>
<protein>
    <recommendedName>
        <fullName evidence="4">Hexosyltransferase</fullName>
        <ecNumber evidence="4">2.4.1.-</ecNumber>
    </recommendedName>
</protein>
<dbReference type="EC" id="2.4.1.-" evidence="4"/>
<keyword evidence="4" id="KW-0961">Cell wall biogenesis/degradation</keyword>
<dbReference type="PANTHER" id="PTHR32116">
    <property type="entry name" value="GALACTURONOSYLTRANSFERASE 4-RELATED"/>
    <property type="match status" value="1"/>
</dbReference>
<reference evidence="5" key="1">
    <citation type="submission" date="2022-05" db="EMBL/GenBank/DDBJ databases">
        <title>The Musa troglodytarum L. genome provides insights into the mechanism of non-climacteric behaviour and enrichment of carotenoids.</title>
        <authorList>
            <person name="Wang J."/>
        </authorList>
    </citation>
    <scope>NUCLEOTIDE SEQUENCE</scope>
    <source>
        <tissue evidence="5">Leaf</tissue>
    </source>
</reference>
<keyword evidence="4" id="KW-0472">Membrane</keyword>
<dbReference type="InterPro" id="IPR029993">
    <property type="entry name" value="GAUT"/>
</dbReference>
<gene>
    <name evidence="5" type="ORF">MUK42_20459</name>
</gene>
<keyword evidence="4" id="KW-1133">Transmembrane helix</keyword>
<comment type="pathway">
    <text evidence="1 4">Glycan metabolism; pectin biosynthesis.</text>
</comment>
<dbReference type="GO" id="GO:0047262">
    <property type="term" value="F:polygalacturonate 4-alpha-galacturonosyltransferase activity"/>
    <property type="evidence" value="ECO:0007669"/>
    <property type="project" value="InterPro"/>
</dbReference>
<evidence type="ECO:0000256" key="1">
    <source>
        <dbReference type="ARBA" id="ARBA00004877"/>
    </source>
</evidence>
<evidence type="ECO:0000313" key="5">
    <source>
        <dbReference type="EMBL" id="URD77378.1"/>
    </source>
</evidence>
<keyword evidence="4" id="KW-0812">Transmembrane</keyword>